<dbReference type="AlphaFoldDB" id="A0A6V8LWU1"/>
<reference evidence="4 5" key="1">
    <citation type="submission" date="2020-04" db="EMBL/GenBank/DDBJ databases">
        <authorList>
            <consortium name="Desulfovibrio sp. FSS-1 genome sequencing consortium"/>
            <person name="Shimoshige H."/>
            <person name="Kobayashi H."/>
            <person name="Maekawa T."/>
        </authorList>
    </citation>
    <scope>NUCLEOTIDE SEQUENCE [LARGE SCALE GENOMIC DNA]</scope>
    <source>
        <strain evidence="4 5">SIID29052-01</strain>
    </source>
</reference>
<accession>A0A6V8LWU1</accession>
<dbReference type="Pfam" id="PF00294">
    <property type="entry name" value="PfkB"/>
    <property type="match status" value="1"/>
</dbReference>
<proteinExistence type="predicted"/>
<feature type="domain" description="Carbohydrate kinase PfkB" evidence="3">
    <location>
        <begin position="23"/>
        <end position="320"/>
    </location>
</feature>
<dbReference type="PANTHER" id="PTHR46969">
    <property type="entry name" value="BIFUNCTIONAL PROTEIN HLDE"/>
    <property type="match status" value="1"/>
</dbReference>
<evidence type="ECO:0000256" key="2">
    <source>
        <dbReference type="ARBA" id="ARBA00022777"/>
    </source>
</evidence>
<sequence length="345" mass="35738">MTPAEPLSSAGLAALAGRLRGARVLVVGDVMLDHYLVGDAARISPEAPVPVVRVARERRALGGAGNVARNLSALDASVTLLGVTGEDDPGRAVHELMARESLPGFMIVEKGRLTTIKTRILAGGQQMLRVDREETGELRPATRAGLVEALRNECALHDVVIVSDYGKGVVCREIMEALAQARAERAGGLRVLVDPKVVNAGLYTGVDLLTPNAKEAGELGGVDAAGREGVIRAGLAIFRRLRCRQLCITLGAQGMAVFEAPGKVLHVPTVARTVFDVTGAGDTVIAVLAMALGSGIGLAQASLLANCAAGVVVAQVGAAVTNLEELGRALAGTPPPVLEQWLDLD</sequence>
<dbReference type="EMBL" id="BLTE01000016">
    <property type="protein sequence ID" value="GFK95360.1"/>
    <property type="molecule type" value="Genomic_DNA"/>
</dbReference>
<keyword evidence="5" id="KW-1185">Reference proteome</keyword>
<organism evidence="4 5">
    <name type="scientific">Fundidesulfovibrio magnetotacticus</name>
    <dbReference type="NCBI Taxonomy" id="2730080"/>
    <lineage>
        <taxon>Bacteria</taxon>
        <taxon>Pseudomonadati</taxon>
        <taxon>Thermodesulfobacteriota</taxon>
        <taxon>Desulfovibrionia</taxon>
        <taxon>Desulfovibrionales</taxon>
        <taxon>Desulfovibrionaceae</taxon>
        <taxon>Fundidesulfovibrio</taxon>
    </lineage>
</organism>
<keyword evidence="2 4" id="KW-0418">Kinase</keyword>
<reference evidence="4 5" key="2">
    <citation type="submission" date="2020-05" db="EMBL/GenBank/DDBJ databases">
        <title>Draft genome sequence of Desulfovibrio sp. strainFSS-1.</title>
        <authorList>
            <person name="Shimoshige H."/>
            <person name="Kobayashi H."/>
            <person name="Maekawa T."/>
        </authorList>
    </citation>
    <scope>NUCLEOTIDE SEQUENCE [LARGE SCALE GENOMIC DNA]</scope>
    <source>
        <strain evidence="4 5">SIID29052-01</strain>
    </source>
</reference>
<dbReference type="SUPFAM" id="SSF53613">
    <property type="entry name" value="Ribokinase-like"/>
    <property type="match status" value="1"/>
</dbReference>
<dbReference type="PANTHER" id="PTHR46969:SF1">
    <property type="entry name" value="BIFUNCTIONAL PROTEIN HLDE"/>
    <property type="match status" value="1"/>
</dbReference>
<dbReference type="GO" id="GO:0033786">
    <property type="term" value="F:heptose-1-phosphate adenylyltransferase activity"/>
    <property type="evidence" value="ECO:0007669"/>
    <property type="project" value="TreeGrafter"/>
</dbReference>
<protein>
    <submittedName>
        <fullName evidence="4">D-beta-D-heptose 7-phosphate kinase</fullName>
        <ecNumber evidence="4">2.7.1.167</ecNumber>
    </submittedName>
</protein>
<evidence type="ECO:0000313" key="4">
    <source>
        <dbReference type="EMBL" id="GFK95360.1"/>
    </source>
</evidence>
<dbReference type="InterPro" id="IPR029056">
    <property type="entry name" value="Ribokinase-like"/>
</dbReference>
<dbReference type="GO" id="GO:0005829">
    <property type="term" value="C:cytosol"/>
    <property type="evidence" value="ECO:0007669"/>
    <property type="project" value="TreeGrafter"/>
</dbReference>
<name>A0A6V8LWU1_9BACT</name>
<dbReference type="InterPro" id="IPR011913">
    <property type="entry name" value="RfaE_dom_I"/>
</dbReference>
<evidence type="ECO:0000256" key="1">
    <source>
        <dbReference type="ARBA" id="ARBA00022679"/>
    </source>
</evidence>
<gene>
    <name evidence="4" type="primary">rfaE</name>
    <name evidence="4" type="ORF">NNJEOMEG_03222</name>
</gene>
<dbReference type="GO" id="GO:0033785">
    <property type="term" value="F:heptose 7-phosphate kinase activity"/>
    <property type="evidence" value="ECO:0007669"/>
    <property type="project" value="UniProtKB-EC"/>
</dbReference>
<dbReference type="Gene3D" id="3.40.1190.20">
    <property type="match status" value="1"/>
</dbReference>
<keyword evidence="1 4" id="KW-0808">Transferase</keyword>
<dbReference type="EC" id="2.7.1.167" evidence="4"/>
<dbReference type="InterPro" id="IPR011611">
    <property type="entry name" value="PfkB_dom"/>
</dbReference>
<evidence type="ECO:0000259" key="3">
    <source>
        <dbReference type="Pfam" id="PF00294"/>
    </source>
</evidence>
<dbReference type="GO" id="GO:0016773">
    <property type="term" value="F:phosphotransferase activity, alcohol group as acceptor"/>
    <property type="evidence" value="ECO:0007669"/>
    <property type="project" value="InterPro"/>
</dbReference>
<dbReference type="RefSeq" id="WP_173086299.1">
    <property type="nucleotide sequence ID" value="NZ_BLTE01000016.1"/>
</dbReference>
<evidence type="ECO:0000313" key="5">
    <source>
        <dbReference type="Proteomes" id="UP000494245"/>
    </source>
</evidence>
<comment type="caution">
    <text evidence="4">The sequence shown here is derived from an EMBL/GenBank/DDBJ whole genome shotgun (WGS) entry which is preliminary data.</text>
</comment>
<dbReference type="Proteomes" id="UP000494245">
    <property type="component" value="Unassembled WGS sequence"/>
</dbReference>
<dbReference type="CDD" id="cd01172">
    <property type="entry name" value="RfaE_like"/>
    <property type="match status" value="1"/>
</dbReference>